<feature type="domain" description="Pseudouridine synthase RsuA/RluA-like" evidence="5">
    <location>
        <begin position="58"/>
        <end position="187"/>
    </location>
</feature>
<dbReference type="PROSITE" id="PS50889">
    <property type="entry name" value="S4"/>
    <property type="match status" value="1"/>
</dbReference>
<dbReference type="SUPFAM" id="SSF55174">
    <property type="entry name" value="Alpha-L RNA-binding motif"/>
    <property type="match status" value="1"/>
</dbReference>
<dbReference type="Proteomes" id="UP000176288">
    <property type="component" value="Chromosome"/>
</dbReference>
<dbReference type="Gene3D" id="3.10.290.10">
    <property type="entry name" value="RNA-binding S4 domain"/>
    <property type="match status" value="1"/>
</dbReference>
<dbReference type="NCBIfam" id="TIGR00093">
    <property type="entry name" value="pseudouridine synthase"/>
    <property type="match status" value="1"/>
</dbReference>
<dbReference type="InterPro" id="IPR000748">
    <property type="entry name" value="PsdUridine_synth_RsuA/RluB/E/F"/>
</dbReference>
<dbReference type="CDD" id="cd02870">
    <property type="entry name" value="PseudoU_synth_RsuA_like"/>
    <property type="match status" value="1"/>
</dbReference>
<dbReference type="GO" id="GO:0120159">
    <property type="term" value="F:rRNA pseudouridine synthase activity"/>
    <property type="evidence" value="ECO:0007669"/>
    <property type="project" value="UniProtKB-ARBA"/>
</dbReference>
<keyword evidence="3" id="KW-0694">RNA-binding</keyword>
<dbReference type="Pfam" id="PF01479">
    <property type="entry name" value="S4"/>
    <property type="match status" value="1"/>
</dbReference>
<comment type="similarity">
    <text evidence="1 4">Belongs to the pseudouridine synthase RsuA family.</text>
</comment>
<dbReference type="AlphaFoldDB" id="A0A1D9MMJ3"/>
<dbReference type="InterPro" id="IPR006145">
    <property type="entry name" value="PsdUridine_synth_RsuA/RluA"/>
</dbReference>
<dbReference type="CDD" id="cd00165">
    <property type="entry name" value="S4"/>
    <property type="match status" value="1"/>
</dbReference>
<dbReference type="PANTHER" id="PTHR47683">
    <property type="entry name" value="PSEUDOURIDINE SYNTHASE FAMILY PROTEIN-RELATED"/>
    <property type="match status" value="1"/>
</dbReference>
<evidence type="ECO:0000256" key="1">
    <source>
        <dbReference type="ARBA" id="ARBA00008348"/>
    </source>
</evidence>
<dbReference type="InterPro" id="IPR002942">
    <property type="entry name" value="S4_RNA-bd"/>
</dbReference>
<evidence type="ECO:0000259" key="5">
    <source>
        <dbReference type="Pfam" id="PF00849"/>
    </source>
</evidence>
<dbReference type="STRING" id="1912795.BK816_04495"/>
<organism evidence="7 8">
    <name type="scientific">Boudabousia tangfeifanii</name>
    <dbReference type="NCBI Taxonomy" id="1912795"/>
    <lineage>
        <taxon>Bacteria</taxon>
        <taxon>Bacillati</taxon>
        <taxon>Actinomycetota</taxon>
        <taxon>Actinomycetes</taxon>
        <taxon>Actinomycetales</taxon>
        <taxon>Actinomycetaceae</taxon>
        <taxon>Boudabousia</taxon>
    </lineage>
</organism>
<dbReference type="Pfam" id="PF00849">
    <property type="entry name" value="PseudoU_synth_2"/>
    <property type="match status" value="1"/>
</dbReference>
<evidence type="ECO:0000256" key="4">
    <source>
        <dbReference type="RuleBase" id="RU003887"/>
    </source>
</evidence>
<dbReference type="GO" id="GO:0000455">
    <property type="term" value="P:enzyme-directed rRNA pseudouridine synthesis"/>
    <property type="evidence" value="ECO:0007669"/>
    <property type="project" value="UniProtKB-ARBA"/>
</dbReference>
<gene>
    <name evidence="7" type="ORF">BK816_04495</name>
</gene>
<evidence type="ECO:0000313" key="7">
    <source>
        <dbReference type="EMBL" id="AOZ73468.1"/>
    </source>
</evidence>
<dbReference type="Gene3D" id="3.30.70.580">
    <property type="entry name" value="Pseudouridine synthase I, catalytic domain, N-terminal subdomain"/>
    <property type="match status" value="1"/>
</dbReference>
<dbReference type="GO" id="GO:0003723">
    <property type="term" value="F:RNA binding"/>
    <property type="evidence" value="ECO:0007669"/>
    <property type="project" value="UniProtKB-KW"/>
</dbReference>
<dbReference type="InterPro" id="IPR018496">
    <property type="entry name" value="PsdUridine_synth_RsuA/RluB_CS"/>
</dbReference>
<evidence type="ECO:0000256" key="3">
    <source>
        <dbReference type="PROSITE-ProRule" id="PRU00182"/>
    </source>
</evidence>
<accession>A0A1D9MMJ3</accession>
<dbReference type="EMBL" id="CP017812">
    <property type="protein sequence ID" value="AOZ73468.1"/>
    <property type="molecule type" value="Genomic_DNA"/>
</dbReference>
<evidence type="ECO:0000259" key="6">
    <source>
        <dbReference type="Pfam" id="PF01479"/>
    </source>
</evidence>
<feature type="domain" description="RNA-binding S4" evidence="6">
    <location>
        <begin position="2"/>
        <end position="37"/>
    </location>
</feature>
<dbReference type="InterPro" id="IPR050343">
    <property type="entry name" value="RsuA_PseudoU_synthase"/>
</dbReference>
<name>A0A1D9MMJ3_9ACTO</name>
<keyword evidence="2 4" id="KW-0413">Isomerase</keyword>
<dbReference type="InterPro" id="IPR020103">
    <property type="entry name" value="PsdUridine_synth_cat_dom_sf"/>
</dbReference>
<sequence>MAAAGVGSRRACEELIARGKVRVNGKRVTQLGLRIDPTSAIIHVRGQRIFLDDKHLTVVLHKPVGVVSTMSDPEGRPCLADYVTEYETRLFHVGRLDTDTSGLIVMTNDGELANRLAHPRWEVPKTYVATVSGEVPRGLGQKLKSGIQLEDGLVSVDNFVVKAVNQDRSVVELTLHSGKNRVVRRMLDEVGHPVQSLVRTRFGTLFLGHMRPGTVRRLENEQLAQLMRMVEL</sequence>
<dbReference type="SUPFAM" id="SSF55120">
    <property type="entry name" value="Pseudouridine synthase"/>
    <property type="match status" value="1"/>
</dbReference>
<reference evidence="7 8" key="1">
    <citation type="submission" date="2016-10" db="EMBL/GenBank/DDBJ databases">
        <title>Actinomyces aegypiusis sp. nov., isolated from the Aegypius monachus in Qinghai Tibet Plateau China.</title>
        <authorList>
            <person name="Wang Y."/>
        </authorList>
    </citation>
    <scope>NUCLEOTIDE SEQUENCE [LARGE SCALE GENOMIC DNA]</scope>
    <source>
        <strain evidence="7 8">VUL4_3</strain>
    </source>
</reference>
<proteinExistence type="inferred from homology"/>
<dbReference type="Gene3D" id="3.30.70.1560">
    <property type="entry name" value="Alpha-L RNA-binding motif"/>
    <property type="match status" value="1"/>
</dbReference>
<dbReference type="PANTHER" id="PTHR47683:SF2">
    <property type="entry name" value="RNA-BINDING S4 DOMAIN-CONTAINING PROTEIN"/>
    <property type="match status" value="1"/>
</dbReference>
<evidence type="ECO:0000256" key="2">
    <source>
        <dbReference type="ARBA" id="ARBA00023235"/>
    </source>
</evidence>
<dbReference type="KEGG" id="avu:BK816_04495"/>
<dbReference type="InterPro" id="IPR042092">
    <property type="entry name" value="PsdUridine_s_RsuA/RluB/E/F_cat"/>
</dbReference>
<dbReference type="InterPro" id="IPR036986">
    <property type="entry name" value="S4_RNA-bd_sf"/>
</dbReference>
<dbReference type="EC" id="5.4.99.-" evidence="4"/>
<dbReference type="InterPro" id="IPR020094">
    <property type="entry name" value="TruA/RsuA/RluB/E/F_N"/>
</dbReference>
<dbReference type="PROSITE" id="PS01149">
    <property type="entry name" value="PSI_RSU"/>
    <property type="match status" value="1"/>
</dbReference>
<evidence type="ECO:0000313" key="8">
    <source>
        <dbReference type="Proteomes" id="UP000176288"/>
    </source>
</evidence>
<keyword evidence="8" id="KW-1185">Reference proteome</keyword>
<protein>
    <recommendedName>
        <fullName evidence="4">Pseudouridine synthase</fullName>
        <ecNumber evidence="4">5.4.99.-</ecNumber>
    </recommendedName>
</protein>